<keyword evidence="7 8" id="KW-0694">RNA-binding</keyword>
<evidence type="ECO:0000313" key="11">
    <source>
        <dbReference type="EMBL" id="KRN57226.1"/>
    </source>
</evidence>
<feature type="domain" description="S1 motif" evidence="10">
    <location>
        <begin position="640"/>
        <end position="720"/>
    </location>
</feature>
<dbReference type="InterPro" id="IPR004476">
    <property type="entry name" value="RNase_II/RNase_R"/>
</dbReference>
<dbReference type="GeneID" id="89588202"/>
<evidence type="ECO:0000256" key="3">
    <source>
        <dbReference type="ARBA" id="ARBA00022490"/>
    </source>
</evidence>
<dbReference type="EMBL" id="JQBS01000007">
    <property type="protein sequence ID" value="KRN57226.1"/>
    <property type="molecule type" value="Genomic_DNA"/>
</dbReference>
<evidence type="ECO:0000313" key="12">
    <source>
        <dbReference type="Proteomes" id="UP000051658"/>
    </source>
</evidence>
<dbReference type="PATRIC" id="fig|1449336.4.peg.209"/>
<comment type="subcellular location">
    <subcellularLocation>
        <location evidence="2 8">Cytoplasm</location>
    </subcellularLocation>
</comment>
<keyword evidence="5 8" id="KW-0378">Hydrolase</keyword>
<dbReference type="InterPro" id="IPR013223">
    <property type="entry name" value="RNase_B_OB_dom"/>
</dbReference>
<evidence type="ECO:0000256" key="8">
    <source>
        <dbReference type="HAMAP-Rule" id="MF_01895"/>
    </source>
</evidence>
<accession>A0A0R2I676</accession>
<dbReference type="PROSITE" id="PS01175">
    <property type="entry name" value="RIBONUCLEASE_II"/>
    <property type="match status" value="1"/>
</dbReference>
<dbReference type="GO" id="GO:0003723">
    <property type="term" value="F:RNA binding"/>
    <property type="evidence" value="ECO:0007669"/>
    <property type="project" value="UniProtKB-UniRule"/>
</dbReference>
<evidence type="ECO:0000256" key="9">
    <source>
        <dbReference type="SAM" id="MobiDB-lite"/>
    </source>
</evidence>
<dbReference type="InterPro" id="IPR012340">
    <property type="entry name" value="NA-bd_OB-fold"/>
</dbReference>
<dbReference type="Proteomes" id="UP000051658">
    <property type="component" value="Unassembled WGS sequence"/>
</dbReference>
<dbReference type="Pfam" id="PF00773">
    <property type="entry name" value="RNB"/>
    <property type="match status" value="1"/>
</dbReference>
<dbReference type="GO" id="GO:0008859">
    <property type="term" value="F:exoribonuclease II activity"/>
    <property type="evidence" value="ECO:0007669"/>
    <property type="project" value="UniProtKB-UniRule"/>
</dbReference>
<comment type="function">
    <text evidence="8">3'-5' exoribonuclease that releases 5'-nucleoside monophosphates and is involved in maturation of structured RNAs.</text>
</comment>
<dbReference type="InterPro" id="IPR001900">
    <property type="entry name" value="RNase_II/R"/>
</dbReference>
<evidence type="ECO:0000256" key="7">
    <source>
        <dbReference type="ARBA" id="ARBA00022884"/>
    </source>
</evidence>
<evidence type="ECO:0000256" key="6">
    <source>
        <dbReference type="ARBA" id="ARBA00022839"/>
    </source>
</evidence>
<keyword evidence="3 8" id="KW-0963">Cytoplasm</keyword>
<dbReference type="SUPFAM" id="SSF50249">
    <property type="entry name" value="Nucleic acid-binding proteins"/>
    <property type="match status" value="4"/>
</dbReference>
<dbReference type="PANTHER" id="PTHR23355">
    <property type="entry name" value="RIBONUCLEASE"/>
    <property type="match status" value="1"/>
</dbReference>
<evidence type="ECO:0000256" key="4">
    <source>
        <dbReference type="ARBA" id="ARBA00022722"/>
    </source>
</evidence>
<dbReference type="eggNOG" id="COG0557">
    <property type="taxonomic scope" value="Bacteria"/>
</dbReference>
<protein>
    <recommendedName>
        <fullName evidence="8">Ribonuclease R</fullName>
        <shortName evidence="8">RNase R</shortName>
        <ecNumber evidence="8">3.1.13.1</ecNumber>
    </recommendedName>
</protein>
<dbReference type="InterPro" id="IPR022966">
    <property type="entry name" value="RNase_II/R_CS"/>
</dbReference>
<dbReference type="SMART" id="SM00955">
    <property type="entry name" value="RNB"/>
    <property type="match status" value="1"/>
</dbReference>
<keyword evidence="6 8" id="KW-0269">Exonuclease</keyword>
<dbReference type="NCBIfam" id="TIGR00358">
    <property type="entry name" value="3_prime_RNase"/>
    <property type="match status" value="1"/>
</dbReference>
<dbReference type="HAMAP" id="MF_01895">
    <property type="entry name" value="RNase_R"/>
    <property type="match status" value="1"/>
</dbReference>
<dbReference type="Pfam" id="PF00575">
    <property type="entry name" value="S1"/>
    <property type="match status" value="1"/>
</dbReference>
<dbReference type="CDD" id="cd04471">
    <property type="entry name" value="S1_RNase_R"/>
    <property type="match status" value="1"/>
</dbReference>
<sequence>MENKKTIKDTILVYLENSKKKSFSVKDISESLGLTNAADFKLLVGALAKMEQEGAVELNKKGHFKLPKEKPGLEGIFRANDRGFGFVSIEDEDDDVYIPQGHTNFALDGDIVKIDISRVAEPWRDRGAEGSVEAIIERKFHQFVGEFYAYSEEGIEETDLYGYVVPQDKKLSNYKVFIEAKGIKPVDGAMVLVEITYYPDVAFPTSMQGIVTKTIGHKNDPGVDILTVVYKHGIPTEFPEEVLKQADAVPEQISDEDRKGRTDLTQELIVTIDGEDAKDLDDAVTVRKLANGNYHLGVHIADVSYYVTENSPLDAEAFERATSVYLTDRVIPMLPHRLSNGLCSLNPFEDRLTMSCEMEINSAGEVVNHKIFPSVIHSKRRMTYTAVNQILMEKDPEIRKEYEELVPMFELMGELHQILVAKRKARGAIDFEAPEAQIVVDENGHPKEILMRERGVGERLIESFMLSANETVAEHYFKLNVPFIYRIHEQPDSDRMQRFMEFVTAFGIVVKGTSQDVSPKQLQKVLAGVSGEPEEAVVSTMLLRSMKQAKYDMDPLGHFGLGAEFYTHFTSPIRRYPDLIVHRLIRSYADNGIGDEQQTKWENLLPDIAEQSSKMERRAVDAERETDSLKKTEYMADKVGEIYEGVISSVTKFGMFIELPNTIEGLIHMSNMKEDYFNFVESHLMLVGERTGVTYKIGQPIKIKVEKADVETREIDFSIVPDPNAPKTALKDRPAKGRGRGDSKRRGRSEERTSTNSGYKKKETGKKKKMKVSFNDNHSTKSETKAKNGKKPFYTAVAKKKKKK</sequence>
<evidence type="ECO:0000256" key="1">
    <source>
        <dbReference type="ARBA" id="ARBA00001849"/>
    </source>
</evidence>
<reference evidence="11 12" key="1">
    <citation type="journal article" date="2015" name="Genome Announc.">
        <title>Expanding the biotechnology potential of lactobacilli through comparative genomics of 213 strains and associated genera.</title>
        <authorList>
            <person name="Sun Z."/>
            <person name="Harris H.M."/>
            <person name="McCann A."/>
            <person name="Guo C."/>
            <person name="Argimon S."/>
            <person name="Zhang W."/>
            <person name="Yang X."/>
            <person name="Jeffery I.B."/>
            <person name="Cooney J.C."/>
            <person name="Kagawa T.F."/>
            <person name="Liu W."/>
            <person name="Song Y."/>
            <person name="Salvetti E."/>
            <person name="Wrobel A."/>
            <person name="Rasinkangas P."/>
            <person name="Parkhill J."/>
            <person name="Rea M.C."/>
            <person name="O'Sullivan O."/>
            <person name="Ritari J."/>
            <person name="Douillard F.P."/>
            <person name="Paul Ross R."/>
            <person name="Yang R."/>
            <person name="Briner A.E."/>
            <person name="Felis G.E."/>
            <person name="de Vos W.M."/>
            <person name="Barrangou R."/>
            <person name="Klaenhammer T.R."/>
            <person name="Caufield P.W."/>
            <person name="Cui Y."/>
            <person name="Zhang H."/>
            <person name="O'Toole P.W."/>
        </authorList>
    </citation>
    <scope>NUCLEOTIDE SEQUENCE [LARGE SCALE GENOMIC DNA]</scope>
    <source>
        <strain evidence="11 12">DSM 20623</strain>
    </source>
</reference>
<comment type="similarity">
    <text evidence="8">Belongs to the RNR ribonuclease family. RNase R subfamily.</text>
</comment>
<comment type="catalytic activity">
    <reaction evidence="1 8">
        <text>Exonucleolytic cleavage in the 3'- to 5'-direction to yield nucleoside 5'-phosphates.</text>
        <dbReference type="EC" id="3.1.13.1"/>
    </reaction>
</comment>
<evidence type="ECO:0000256" key="2">
    <source>
        <dbReference type="ARBA" id="ARBA00004496"/>
    </source>
</evidence>
<dbReference type="Gene3D" id="2.40.50.140">
    <property type="entry name" value="Nucleic acid-binding proteins"/>
    <property type="match status" value="2"/>
</dbReference>
<organism evidence="11 12">
    <name type="scientific">Carnobacterium divergens DSM 20623</name>
    <dbReference type="NCBI Taxonomy" id="1449336"/>
    <lineage>
        <taxon>Bacteria</taxon>
        <taxon>Bacillati</taxon>
        <taxon>Bacillota</taxon>
        <taxon>Bacilli</taxon>
        <taxon>Lactobacillales</taxon>
        <taxon>Carnobacteriaceae</taxon>
        <taxon>Carnobacterium</taxon>
    </lineage>
</organism>
<dbReference type="InterPro" id="IPR003029">
    <property type="entry name" value="S1_domain"/>
</dbReference>
<dbReference type="SMART" id="SM00316">
    <property type="entry name" value="S1"/>
    <property type="match status" value="1"/>
</dbReference>
<proteinExistence type="inferred from homology"/>
<dbReference type="Pfam" id="PF17876">
    <property type="entry name" value="CSD2"/>
    <property type="match status" value="1"/>
</dbReference>
<evidence type="ECO:0000259" key="10">
    <source>
        <dbReference type="PROSITE" id="PS50126"/>
    </source>
</evidence>
<dbReference type="PROSITE" id="PS50126">
    <property type="entry name" value="S1"/>
    <property type="match status" value="1"/>
</dbReference>
<dbReference type="InterPro" id="IPR040476">
    <property type="entry name" value="CSD2"/>
</dbReference>
<dbReference type="PANTHER" id="PTHR23355:SF9">
    <property type="entry name" value="DIS3-LIKE EXONUCLEASE 2"/>
    <property type="match status" value="1"/>
</dbReference>
<dbReference type="Pfam" id="PF08206">
    <property type="entry name" value="OB_RNB"/>
    <property type="match status" value="1"/>
</dbReference>
<dbReference type="NCBIfam" id="TIGR02063">
    <property type="entry name" value="RNase_R"/>
    <property type="match status" value="1"/>
</dbReference>
<dbReference type="InterPro" id="IPR011805">
    <property type="entry name" value="RNase_R"/>
</dbReference>
<dbReference type="RefSeq" id="WP_034571292.1">
    <property type="nucleotide sequence ID" value="NZ_JQBS01000007.1"/>
</dbReference>
<keyword evidence="4 8" id="KW-0540">Nuclease</keyword>
<evidence type="ECO:0000256" key="5">
    <source>
        <dbReference type="ARBA" id="ARBA00022801"/>
    </source>
</evidence>
<dbReference type="EC" id="3.1.13.1" evidence="8"/>
<dbReference type="GO" id="GO:0005829">
    <property type="term" value="C:cytosol"/>
    <property type="evidence" value="ECO:0007669"/>
    <property type="project" value="TreeGrafter"/>
</dbReference>
<feature type="compositionally biased region" description="Basic and acidic residues" evidence="9">
    <location>
        <begin position="729"/>
        <end position="753"/>
    </location>
</feature>
<comment type="caution">
    <text evidence="11">The sequence shown here is derived from an EMBL/GenBank/DDBJ whole genome shotgun (WGS) entry which is preliminary data.</text>
</comment>
<dbReference type="GO" id="GO:0006402">
    <property type="term" value="P:mRNA catabolic process"/>
    <property type="evidence" value="ECO:0007669"/>
    <property type="project" value="TreeGrafter"/>
</dbReference>
<dbReference type="InterPro" id="IPR050180">
    <property type="entry name" value="RNR_Ribonuclease"/>
</dbReference>
<keyword evidence="12" id="KW-1185">Reference proteome</keyword>
<feature type="region of interest" description="Disordered" evidence="9">
    <location>
        <begin position="719"/>
        <end position="804"/>
    </location>
</feature>
<dbReference type="AlphaFoldDB" id="A0A0R2I676"/>
<name>A0A0R2I676_CARDV</name>
<gene>
    <name evidence="8" type="primary">rnr</name>
    <name evidence="11" type="ORF">IV74_GL000207</name>
</gene>